<name>A0A2H3SP89_FUSOX</name>
<dbReference type="Gene3D" id="3.40.50.720">
    <property type="entry name" value="NAD(P)-binding Rossmann-like Domain"/>
    <property type="match status" value="1"/>
</dbReference>
<reference evidence="6" key="1">
    <citation type="submission" date="2016-09" db="EMBL/GenBank/DDBJ databases">
        <authorList>
            <person name="Guldener U."/>
        </authorList>
    </citation>
    <scope>NUCLEOTIDE SEQUENCE [LARGE SCALE GENOMIC DNA]</scope>
    <source>
        <strain evidence="6">V64-1</strain>
    </source>
</reference>
<dbReference type="AlphaFoldDB" id="A0A2H3SP89"/>
<gene>
    <name evidence="5" type="ORF">FRV6_01161</name>
</gene>
<evidence type="ECO:0000313" key="6">
    <source>
        <dbReference type="Proteomes" id="UP000219369"/>
    </source>
</evidence>
<evidence type="ECO:0000313" key="5">
    <source>
        <dbReference type="EMBL" id="SCO76949.1"/>
    </source>
</evidence>
<dbReference type="InterPro" id="IPR050425">
    <property type="entry name" value="NAD(P)_dehydrat-like"/>
</dbReference>
<dbReference type="OrthoDB" id="2735536at2759"/>
<dbReference type="VEuPathDB" id="FungiDB:FOZG_10278"/>
<dbReference type="PANTHER" id="PTHR10366:SF814">
    <property type="entry name" value="NAD-DEPENDENT EPIMERASE_DEHYDRATASE DOMAIN-CONTAINING PROTEIN"/>
    <property type="match status" value="1"/>
</dbReference>
<dbReference type="GO" id="GO:0016616">
    <property type="term" value="F:oxidoreductase activity, acting on the CH-OH group of donors, NAD or NADP as acceptor"/>
    <property type="evidence" value="ECO:0007669"/>
    <property type="project" value="TreeGrafter"/>
</dbReference>
<dbReference type="VEuPathDB" id="FungiDB:FOXG_10763"/>
<dbReference type="InterPro" id="IPR036291">
    <property type="entry name" value="NAD(P)-bd_dom_sf"/>
</dbReference>
<evidence type="ECO:0000256" key="2">
    <source>
        <dbReference type="ARBA" id="ARBA00023445"/>
    </source>
</evidence>
<dbReference type="VEuPathDB" id="FungiDB:FOC1_g10009811"/>
<dbReference type="SUPFAM" id="SSF51735">
    <property type="entry name" value="NAD(P)-binding Rossmann-fold domains"/>
    <property type="match status" value="1"/>
</dbReference>
<proteinExistence type="inferred from homology"/>
<dbReference type="VEuPathDB" id="FungiDB:FOMG_07567"/>
<feature type="domain" description="NAD-dependent epimerase/dehydratase" evidence="4">
    <location>
        <begin position="15"/>
        <end position="278"/>
    </location>
</feature>
<dbReference type="VEuPathDB" id="FungiDB:FOC4_g10008886"/>
<evidence type="ECO:0000256" key="3">
    <source>
        <dbReference type="SAM" id="MobiDB-lite"/>
    </source>
</evidence>
<feature type="region of interest" description="Disordered" evidence="3">
    <location>
        <begin position="374"/>
        <end position="404"/>
    </location>
</feature>
<dbReference type="Pfam" id="PF01370">
    <property type="entry name" value="Epimerase"/>
    <property type="match status" value="1"/>
</dbReference>
<evidence type="ECO:0000259" key="4">
    <source>
        <dbReference type="Pfam" id="PF01370"/>
    </source>
</evidence>
<evidence type="ECO:0000256" key="1">
    <source>
        <dbReference type="ARBA" id="ARBA00023002"/>
    </source>
</evidence>
<accession>A0A2H3SP89</accession>
<dbReference type="PANTHER" id="PTHR10366">
    <property type="entry name" value="NAD DEPENDENT EPIMERASE/DEHYDRATASE"/>
    <property type="match status" value="1"/>
</dbReference>
<dbReference type="Proteomes" id="UP000219369">
    <property type="component" value="Unassembled WGS sequence"/>
</dbReference>
<feature type="compositionally biased region" description="Basic and acidic residues" evidence="3">
    <location>
        <begin position="390"/>
        <end position="404"/>
    </location>
</feature>
<dbReference type="InterPro" id="IPR001509">
    <property type="entry name" value="Epimerase_deHydtase"/>
</dbReference>
<comment type="similarity">
    <text evidence="2">Belongs to the NAD(P)-dependent epimerase/dehydratase family. Dihydroflavonol-4-reductase subfamily.</text>
</comment>
<dbReference type="VEuPathDB" id="FungiDB:HZS61_002688"/>
<keyword evidence="1" id="KW-0560">Oxidoreductase</keyword>
<dbReference type="VEuPathDB" id="FungiDB:FOIG_09111"/>
<protein>
    <submittedName>
        <fullName evidence="5">Related to flavonol reductase/cinnamoyl-CoA reductase</fullName>
    </submittedName>
</protein>
<sequence length="404" mass="44192">MASSSSQSVGKGKRVLLTGGNGFVASHILNDLVERSYSVTATVRSEDKAQAVYKTHPNWKENVKFEYVADLTKKGAFDHLFGGAGQPFDYIIHTASPVAFKVKDIQKDLIDPAIQGTIGVFESAHKLAGPTLKRIVLLGSAVAVLNTFEDKTKAGKDYTEADWNPVTSTYAIQNNDVVSGYNASKVESERAAWKIMEEKNPSFDLAVINPDIITGPMIHPMSGAKSVNETNRFAIYNFLDGTHQQIEGVEFPFYHFVDVRDVARAHVDSLTNPAASGKRILMVAGLITPQLVVNTVRKAFPQLQSKIPEGNPTQILPPNNEPTGWDTSASVKILSEGTSSGKWEFISLEKSLTDAVQKSGLMDPSDWHELDEALVSHFGGPPPNAGLSQQERRDERSRKKEGKK</sequence>
<dbReference type="EMBL" id="FMJY01000001">
    <property type="protein sequence ID" value="SCO76949.1"/>
    <property type="molecule type" value="Genomic_DNA"/>
</dbReference>
<organism evidence="5 6">
    <name type="scientific">Fusarium oxysporum</name>
    <name type="common">Fusarium vascular wilt</name>
    <dbReference type="NCBI Taxonomy" id="5507"/>
    <lineage>
        <taxon>Eukaryota</taxon>
        <taxon>Fungi</taxon>
        <taxon>Dikarya</taxon>
        <taxon>Ascomycota</taxon>
        <taxon>Pezizomycotina</taxon>
        <taxon>Sordariomycetes</taxon>
        <taxon>Hypocreomycetidae</taxon>
        <taxon>Hypocreales</taxon>
        <taxon>Nectriaceae</taxon>
        <taxon>Fusarium</taxon>
        <taxon>Fusarium oxysporum species complex</taxon>
    </lineage>
</organism>